<dbReference type="AlphaFoldDB" id="A0AA88EYB4"/>
<evidence type="ECO:0000313" key="5">
    <source>
        <dbReference type="EMBL" id="KAA3499567.1"/>
    </source>
</evidence>
<protein>
    <submittedName>
        <fullName evidence="5">Lrp/AsnC family transcriptional regulator</fullName>
    </submittedName>
</protein>
<dbReference type="InterPro" id="IPR036390">
    <property type="entry name" value="WH_DNA-bd_sf"/>
</dbReference>
<dbReference type="InterPro" id="IPR019887">
    <property type="entry name" value="Tscrpt_reg_AsnC/Lrp_C"/>
</dbReference>
<dbReference type="InterPro" id="IPR019885">
    <property type="entry name" value="Tscrpt_reg_HTH_AsnC-type_CS"/>
</dbReference>
<dbReference type="GO" id="GO:0005829">
    <property type="term" value="C:cytosol"/>
    <property type="evidence" value="ECO:0007669"/>
    <property type="project" value="TreeGrafter"/>
</dbReference>
<feature type="domain" description="HTH asnC-type" evidence="4">
    <location>
        <begin position="29"/>
        <end position="90"/>
    </location>
</feature>
<dbReference type="InterPro" id="IPR011991">
    <property type="entry name" value="ArsR-like_HTH"/>
</dbReference>
<proteinExistence type="predicted"/>
<dbReference type="SUPFAM" id="SSF46785">
    <property type="entry name" value="Winged helix' DNA-binding domain"/>
    <property type="match status" value="1"/>
</dbReference>
<dbReference type="Pfam" id="PF01037">
    <property type="entry name" value="AsnC_trans_reg"/>
    <property type="match status" value="1"/>
</dbReference>
<dbReference type="GO" id="GO:0006355">
    <property type="term" value="P:regulation of DNA-templated transcription"/>
    <property type="evidence" value="ECO:0007669"/>
    <property type="project" value="UniProtKB-ARBA"/>
</dbReference>
<dbReference type="EMBL" id="QRFF01000006">
    <property type="protein sequence ID" value="KAA3499567.1"/>
    <property type="molecule type" value="Genomic_DNA"/>
</dbReference>
<dbReference type="GO" id="GO:0043565">
    <property type="term" value="F:sequence-specific DNA binding"/>
    <property type="evidence" value="ECO:0007669"/>
    <property type="project" value="InterPro"/>
</dbReference>
<dbReference type="Pfam" id="PF13412">
    <property type="entry name" value="HTH_24"/>
    <property type="match status" value="1"/>
</dbReference>
<evidence type="ECO:0000313" key="6">
    <source>
        <dbReference type="Proteomes" id="UP000473658"/>
    </source>
</evidence>
<dbReference type="Gene3D" id="1.10.10.10">
    <property type="entry name" value="Winged helix-like DNA-binding domain superfamily/Winged helix DNA-binding domain"/>
    <property type="match status" value="1"/>
</dbReference>
<evidence type="ECO:0000259" key="4">
    <source>
        <dbReference type="PROSITE" id="PS50956"/>
    </source>
</evidence>
<sequence>MKFGSKAKMASTAKETDVIRQTKHRPVELDTFDRKILGALAEDASRSYAELSTIVNLSAPAVHDRVKRLKRDGVIRGTVAKLDGCKLGRSLLTFLVIDTSSYSATRALLAFTERPEVEEVHTVAGDGCVLVKVRAADTESLENFLMEVQSLDGVRSVRSYIALSTFLERGPMPDR</sequence>
<dbReference type="CDD" id="cd00090">
    <property type="entry name" value="HTH_ARSR"/>
    <property type="match status" value="1"/>
</dbReference>
<dbReference type="InterPro" id="IPR036388">
    <property type="entry name" value="WH-like_DNA-bd_sf"/>
</dbReference>
<dbReference type="PRINTS" id="PR00033">
    <property type="entry name" value="HTHASNC"/>
</dbReference>
<evidence type="ECO:0000256" key="3">
    <source>
        <dbReference type="ARBA" id="ARBA00023163"/>
    </source>
</evidence>
<keyword evidence="3" id="KW-0804">Transcription</keyword>
<reference evidence="5 6" key="1">
    <citation type="submission" date="2018-08" db="EMBL/GenBank/DDBJ databases">
        <title>Crown Gall in kiwifruit.</title>
        <authorList>
            <person name="Visnovsky S.B."/>
            <person name="Pitman A.R."/>
        </authorList>
    </citation>
    <scope>NUCLEOTIDE SEQUENCE [LARGE SCALE GENOMIC DNA]</scope>
    <source>
        <strain evidence="5 6">SBV_302_78_2</strain>
    </source>
</reference>
<accession>A0AA88EYB4</accession>
<dbReference type="GO" id="GO:0043200">
    <property type="term" value="P:response to amino acid"/>
    <property type="evidence" value="ECO:0007669"/>
    <property type="project" value="TreeGrafter"/>
</dbReference>
<keyword evidence="2" id="KW-0238">DNA-binding</keyword>
<name>A0AA88EYB4_RHIRH</name>
<dbReference type="InterPro" id="IPR011008">
    <property type="entry name" value="Dimeric_a/b-barrel"/>
</dbReference>
<dbReference type="PANTHER" id="PTHR30154:SF53">
    <property type="entry name" value="HTH-TYPE TRANSCRIPTIONAL REGULATOR LRPC"/>
    <property type="match status" value="1"/>
</dbReference>
<organism evidence="5 6">
    <name type="scientific">Rhizobium rhizogenes</name>
    <name type="common">Agrobacterium rhizogenes</name>
    <dbReference type="NCBI Taxonomy" id="359"/>
    <lineage>
        <taxon>Bacteria</taxon>
        <taxon>Pseudomonadati</taxon>
        <taxon>Pseudomonadota</taxon>
        <taxon>Alphaproteobacteria</taxon>
        <taxon>Hyphomicrobiales</taxon>
        <taxon>Rhizobiaceae</taxon>
        <taxon>Rhizobium/Agrobacterium group</taxon>
        <taxon>Rhizobium</taxon>
    </lineage>
</organism>
<dbReference type="SMART" id="SM00344">
    <property type="entry name" value="HTH_ASNC"/>
    <property type="match status" value="1"/>
</dbReference>
<dbReference type="PROSITE" id="PS50956">
    <property type="entry name" value="HTH_ASNC_2"/>
    <property type="match status" value="1"/>
</dbReference>
<gene>
    <name evidence="5" type="ORF">DXM27_19350</name>
</gene>
<keyword evidence="1" id="KW-0805">Transcription regulation</keyword>
<dbReference type="Gene3D" id="3.30.70.920">
    <property type="match status" value="1"/>
</dbReference>
<dbReference type="PANTHER" id="PTHR30154">
    <property type="entry name" value="LEUCINE-RESPONSIVE REGULATORY PROTEIN"/>
    <property type="match status" value="1"/>
</dbReference>
<dbReference type="InterPro" id="IPR019888">
    <property type="entry name" value="Tscrpt_reg_AsnC-like"/>
</dbReference>
<dbReference type="SUPFAM" id="SSF54909">
    <property type="entry name" value="Dimeric alpha+beta barrel"/>
    <property type="match status" value="1"/>
</dbReference>
<dbReference type="Proteomes" id="UP000473658">
    <property type="component" value="Unassembled WGS sequence"/>
</dbReference>
<evidence type="ECO:0000256" key="1">
    <source>
        <dbReference type="ARBA" id="ARBA00023015"/>
    </source>
</evidence>
<dbReference type="InterPro" id="IPR000485">
    <property type="entry name" value="AsnC-type_HTH_dom"/>
</dbReference>
<dbReference type="PROSITE" id="PS00519">
    <property type="entry name" value="HTH_ASNC_1"/>
    <property type="match status" value="1"/>
</dbReference>
<evidence type="ECO:0000256" key="2">
    <source>
        <dbReference type="ARBA" id="ARBA00023125"/>
    </source>
</evidence>
<comment type="caution">
    <text evidence="5">The sequence shown here is derived from an EMBL/GenBank/DDBJ whole genome shotgun (WGS) entry which is preliminary data.</text>
</comment>